<name>A0A6A6Y9B6_9PEZI</name>
<dbReference type="RefSeq" id="XP_033572370.1">
    <property type="nucleotide sequence ID" value="XM_033714461.1"/>
</dbReference>
<feature type="domain" description="DUF7703" evidence="2">
    <location>
        <begin position="2"/>
        <end position="244"/>
    </location>
</feature>
<dbReference type="EMBL" id="MU003709">
    <property type="protein sequence ID" value="KAF2805406.1"/>
    <property type="molecule type" value="Genomic_DNA"/>
</dbReference>
<feature type="transmembrane region" description="Helical" evidence="1">
    <location>
        <begin position="6"/>
        <end position="23"/>
    </location>
</feature>
<accession>A0A6A6Y9B6</accession>
<reference evidence="3 5" key="1">
    <citation type="journal article" date="2020" name="Stud. Mycol.">
        <title>101 Dothideomycetes genomes: a test case for predicting lifestyles and emergence of pathogens.</title>
        <authorList>
            <person name="Haridas S."/>
            <person name="Albert R."/>
            <person name="Binder M."/>
            <person name="Bloem J."/>
            <person name="Labutti K."/>
            <person name="Salamov A."/>
            <person name="Andreopoulos B."/>
            <person name="Baker S."/>
            <person name="Barry K."/>
            <person name="Bills G."/>
            <person name="Bluhm B."/>
            <person name="Cannon C."/>
            <person name="Castanera R."/>
            <person name="Culley D."/>
            <person name="Daum C."/>
            <person name="Ezra D."/>
            <person name="Gonzalez J."/>
            <person name="Henrissat B."/>
            <person name="Kuo A."/>
            <person name="Liang C."/>
            <person name="Lipzen A."/>
            <person name="Lutzoni F."/>
            <person name="Magnuson J."/>
            <person name="Mondo S."/>
            <person name="Nolan M."/>
            <person name="Ohm R."/>
            <person name="Pangilinan J."/>
            <person name="Park H.-J."/>
            <person name="Ramirez L."/>
            <person name="Alfaro M."/>
            <person name="Sun H."/>
            <person name="Tritt A."/>
            <person name="Yoshinaga Y."/>
            <person name="Zwiers L.-H."/>
            <person name="Turgeon B."/>
            <person name="Goodwin S."/>
            <person name="Spatafora J."/>
            <person name="Crous P."/>
            <person name="Grigoriev I."/>
        </authorList>
    </citation>
    <scope>NUCLEOTIDE SEQUENCE</scope>
    <source>
        <strain evidence="3 5">CBS 304.34</strain>
    </source>
</reference>
<keyword evidence="1" id="KW-1133">Transmembrane helix</keyword>
<dbReference type="Pfam" id="PF24802">
    <property type="entry name" value="DUF7703"/>
    <property type="match status" value="1"/>
</dbReference>
<feature type="transmembrane region" description="Helical" evidence="1">
    <location>
        <begin position="191"/>
        <end position="211"/>
    </location>
</feature>
<evidence type="ECO:0000313" key="4">
    <source>
        <dbReference type="Proteomes" id="UP000504636"/>
    </source>
</evidence>
<keyword evidence="4" id="KW-1185">Reference proteome</keyword>
<reference evidence="5" key="2">
    <citation type="submission" date="2020-04" db="EMBL/GenBank/DDBJ databases">
        <authorList>
            <consortium name="NCBI Genome Project"/>
        </authorList>
    </citation>
    <scope>NUCLEOTIDE SEQUENCE</scope>
    <source>
        <strain evidence="5">CBS 304.34</strain>
    </source>
</reference>
<feature type="transmembrane region" description="Helical" evidence="1">
    <location>
        <begin position="99"/>
        <end position="123"/>
    </location>
</feature>
<protein>
    <recommendedName>
        <fullName evidence="2">DUF7703 domain-containing protein</fullName>
    </recommendedName>
</protein>
<proteinExistence type="predicted"/>
<evidence type="ECO:0000259" key="2">
    <source>
        <dbReference type="Pfam" id="PF24802"/>
    </source>
</evidence>
<gene>
    <name evidence="3 5" type="ORF">BDZ99DRAFT_348053</name>
</gene>
<dbReference type="Proteomes" id="UP000504636">
    <property type="component" value="Unplaced"/>
</dbReference>
<dbReference type="AlphaFoldDB" id="A0A6A6Y9B6"/>
<dbReference type="InterPro" id="IPR056120">
    <property type="entry name" value="DUF7703"/>
</dbReference>
<feature type="non-terminal residue" evidence="3">
    <location>
        <position position="1"/>
    </location>
</feature>
<feature type="transmembrane region" description="Helical" evidence="1">
    <location>
        <begin position="69"/>
        <end position="87"/>
    </location>
</feature>
<reference evidence="5" key="3">
    <citation type="submission" date="2025-04" db="UniProtKB">
        <authorList>
            <consortium name="RefSeq"/>
        </authorList>
    </citation>
    <scope>IDENTIFICATION</scope>
    <source>
        <strain evidence="5">CBS 304.34</strain>
    </source>
</reference>
<evidence type="ECO:0000313" key="3">
    <source>
        <dbReference type="EMBL" id="KAF2805406.1"/>
    </source>
</evidence>
<keyword evidence="1" id="KW-0472">Membrane</keyword>
<sequence>SVFIAFAAVAIWSSVPLTIRLLTTLKKRSGLYFYSILITTWGLSIRQLGYVLQLLVPTTPWPLGDLMAQLGWVAMVTGFSTVLYSRLNIILESRSVRRAVLYTIIFNGVVLHILMMTMSLGIAGSQYAAKHGSHHAASLIPKWKAPYSYMEKVQIVIFSLQEIAISFFYVRAAHQYLQSRFAQRGKTRQAMFLLLFVQIVIISVDIALIAIDFAGYLQLKLFIHSFVYAVKLELEFVVLNQLVELS</sequence>
<dbReference type="OrthoDB" id="405906at2759"/>
<feature type="transmembrane region" description="Helical" evidence="1">
    <location>
        <begin position="30"/>
        <end position="49"/>
    </location>
</feature>
<keyword evidence="1" id="KW-0812">Transmembrane</keyword>
<feature type="non-terminal residue" evidence="3">
    <location>
        <position position="246"/>
    </location>
</feature>
<evidence type="ECO:0000256" key="1">
    <source>
        <dbReference type="SAM" id="Phobius"/>
    </source>
</evidence>
<dbReference type="PANTHER" id="PTHR37013">
    <property type="entry name" value="INTEGRAL MEMBRANE PROTEIN (AFU_ORTHOLOGUE AFUA_1G05950)-RELATED"/>
    <property type="match status" value="1"/>
</dbReference>
<evidence type="ECO:0000313" key="5">
    <source>
        <dbReference type="RefSeq" id="XP_033572370.1"/>
    </source>
</evidence>
<dbReference type="GeneID" id="54455354"/>
<organism evidence="3">
    <name type="scientific">Mytilinidion resinicola</name>
    <dbReference type="NCBI Taxonomy" id="574789"/>
    <lineage>
        <taxon>Eukaryota</taxon>
        <taxon>Fungi</taxon>
        <taxon>Dikarya</taxon>
        <taxon>Ascomycota</taxon>
        <taxon>Pezizomycotina</taxon>
        <taxon>Dothideomycetes</taxon>
        <taxon>Pleosporomycetidae</taxon>
        <taxon>Mytilinidiales</taxon>
        <taxon>Mytilinidiaceae</taxon>
        <taxon>Mytilinidion</taxon>
    </lineage>
</organism>
<feature type="transmembrane region" description="Helical" evidence="1">
    <location>
        <begin position="153"/>
        <end position="170"/>
    </location>
</feature>
<dbReference type="PANTHER" id="PTHR37013:SF4">
    <property type="entry name" value="INTEGRAL MEMBRANE PROTEIN"/>
    <property type="match status" value="1"/>
</dbReference>